<dbReference type="PANTHER" id="PTHR43309:SF5">
    <property type="entry name" value="5-OXOPROLINASE SUBUNIT C"/>
    <property type="match status" value="1"/>
</dbReference>
<dbReference type="InterPro" id="IPR052708">
    <property type="entry name" value="PxpC"/>
</dbReference>
<evidence type="ECO:0000313" key="6">
    <source>
        <dbReference type="Proteomes" id="UP000247416"/>
    </source>
</evidence>
<evidence type="ECO:0000259" key="4">
    <source>
        <dbReference type="SMART" id="SM00797"/>
    </source>
</evidence>
<gene>
    <name evidence="5" type="ORF">BJ095_11244</name>
</gene>
<dbReference type="PANTHER" id="PTHR43309">
    <property type="entry name" value="5-OXOPROLINASE SUBUNIT C"/>
    <property type="match status" value="1"/>
</dbReference>
<proteinExistence type="predicted"/>
<keyword evidence="2" id="KW-0378">Hydrolase</keyword>
<keyword evidence="3" id="KW-0067">ATP-binding</keyword>
<dbReference type="Pfam" id="PF02626">
    <property type="entry name" value="CT_A_B"/>
    <property type="match status" value="1"/>
</dbReference>
<evidence type="ECO:0000256" key="3">
    <source>
        <dbReference type="ARBA" id="ARBA00022840"/>
    </source>
</evidence>
<organism evidence="5 6">
    <name type="scientific">Ureibacillus chungkukjangi</name>
    <dbReference type="NCBI Taxonomy" id="1202712"/>
    <lineage>
        <taxon>Bacteria</taxon>
        <taxon>Bacillati</taxon>
        <taxon>Bacillota</taxon>
        <taxon>Bacilli</taxon>
        <taxon>Bacillales</taxon>
        <taxon>Caryophanaceae</taxon>
        <taxon>Ureibacillus</taxon>
    </lineage>
</organism>
<name>A0A318TNX2_9BACL</name>
<dbReference type="Proteomes" id="UP000247416">
    <property type="component" value="Unassembled WGS sequence"/>
</dbReference>
<evidence type="ECO:0000256" key="1">
    <source>
        <dbReference type="ARBA" id="ARBA00022741"/>
    </source>
</evidence>
<dbReference type="EMBL" id="QJTJ01000012">
    <property type="protein sequence ID" value="PYF06083.1"/>
    <property type="molecule type" value="Genomic_DNA"/>
</dbReference>
<protein>
    <submittedName>
        <fullName evidence="5">Biotin-dependent carboxylase-like uncharacterized protein</fullName>
    </submittedName>
</protein>
<evidence type="ECO:0000256" key="2">
    <source>
        <dbReference type="ARBA" id="ARBA00022801"/>
    </source>
</evidence>
<dbReference type="InterPro" id="IPR029000">
    <property type="entry name" value="Cyclophilin-like_dom_sf"/>
</dbReference>
<keyword evidence="6" id="KW-1185">Reference proteome</keyword>
<reference evidence="5 6" key="1">
    <citation type="submission" date="2018-06" db="EMBL/GenBank/DDBJ databases">
        <title>Genomic Encyclopedia of Archaeal and Bacterial Type Strains, Phase II (KMG-II): from individual species to whole genera.</title>
        <authorList>
            <person name="Goeker M."/>
        </authorList>
    </citation>
    <scope>NUCLEOTIDE SEQUENCE [LARGE SCALE GENOMIC DNA]</scope>
    <source>
        <strain evidence="5 6">KACC 16626</strain>
    </source>
</reference>
<dbReference type="RefSeq" id="WP_107932971.1">
    <property type="nucleotide sequence ID" value="NZ_PYWJ01000004.1"/>
</dbReference>
<dbReference type="Gene3D" id="2.40.100.10">
    <property type="entry name" value="Cyclophilin-like"/>
    <property type="match status" value="1"/>
</dbReference>
<evidence type="ECO:0000313" key="5">
    <source>
        <dbReference type="EMBL" id="PYF06083.1"/>
    </source>
</evidence>
<keyword evidence="1" id="KW-0547">Nucleotide-binding</keyword>
<comment type="caution">
    <text evidence="5">The sequence shown here is derived from an EMBL/GenBank/DDBJ whole genome shotgun (WGS) entry which is preliminary data.</text>
</comment>
<dbReference type="InterPro" id="IPR003778">
    <property type="entry name" value="CT_A_B"/>
</dbReference>
<dbReference type="GO" id="GO:0016787">
    <property type="term" value="F:hydrolase activity"/>
    <property type="evidence" value="ECO:0007669"/>
    <property type="project" value="UniProtKB-KW"/>
</dbReference>
<dbReference type="SMART" id="SM00797">
    <property type="entry name" value="AHS2"/>
    <property type="match status" value="1"/>
</dbReference>
<dbReference type="AlphaFoldDB" id="A0A318TNX2"/>
<sequence>MKPLLKVTRQGVHASVQDYGRFGYRAQGIPVSGVMDRYSYELGNQILNNEANAACLEIFVGGFEFEALSNHTYVLTGAVGDYYLNGEVLESWKSFRVKKGDILSLKSAVEGSILYLIPRGGLNVELVLKSRSSYPLANIGESINVGSILYGSEVEPLPNMRGLMGDYRPKFDTVVQVRVYKGPHFELFTNESVERFLTHSFQYIGGNRMGYYFKGEGLLLQEKKEIISEATQFGTIQVPSSGEPIVLMADAQTVGGYPIIGTVHEDDLSKLTQLRTFGSVMFHLMEEGD</sequence>
<dbReference type="OrthoDB" id="9782422at2"/>
<accession>A0A318TNX2</accession>
<dbReference type="SUPFAM" id="SSF50891">
    <property type="entry name" value="Cyclophilin-like"/>
    <property type="match status" value="1"/>
</dbReference>
<feature type="domain" description="Carboxyltransferase" evidence="4">
    <location>
        <begin position="26"/>
        <end position="287"/>
    </location>
</feature>
<dbReference type="GO" id="GO:0005524">
    <property type="term" value="F:ATP binding"/>
    <property type="evidence" value="ECO:0007669"/>
    <property type="project" value="UniProtKB-KW"/>
</dbReference>